<accession>A0A0L0T871</accession>
<feature type="transmembrane region" description="Helical" evidence="1">
    <location>
        <begin position="12"/>
        <end position="34"/>
    </location>
</feature>
<organism evidence="2 3">
    <name type="scientific">Allomyces macrogynus (strain ATCC 38327)</name>
    <name type="common">Allomyces javanicus var. macrogynus</name>
    <dbReference type="NCBI Taxonomy" id="578462"/>
    <lineage>
        <taxon>Eukaryota</taxon>
        <taxon>Fungi</taxon>
        <taxon>Fungi incertae sedis</taxon>
        <taxon>Blastocladiomycota</taxon>
        <taxon>Blastocladiomycetes</taxon>
        <taxon>Blastocladiales</taxon>
        <taxon>Blastocladiaceae</taxon>
        <taxon>Allomyces</taxon>
    </lineage>
</organism>
<keyword evidence="3" id="KW-1185">Reference proteome</keyword>
<keyword evidence="1" id="KW-1133">Transmembrane helix</keyword>
<sequence>MLDTTKWGALYVAVDFLLSLLLVAAYMLSAQYMVNERGHRVRMPEHLVIAEFFLAATLLAVFVPRLLWCYPTESALSRFVRPAVLLTLATTVPALRGM</sequence>
<dbReference type="VEuPathDB" id="FungiDB:AMAG_20269"/>
<name>A0A0L0T871_ALLM3</name>
<evidence type="ECO:0000313" key="3">
    <source>
        <dbReference type="Proteomes" id="UP000054350"/>
    </source>
</evidence>
<dbReference type="OrthoDB" id="297496at2759"/>
<dbReference type="Proteomes" id="UP000054350">
    <property type="component" value="Unassembled WGS sequence"/>
</dbReference>
<keyword evidence="1" id="KW-0812">Transmembrane</keyword>
<dbReference type="AlphaFoldDB" id="A0A0L0T871"/>
<evidence type="ECO:0000313" key="2">
    <source>
        <dbReference type="EMBL" id="KNE70983.1"/>
    </source>
</evidence>
<gene>
    <name evidence="2" type="ORF">AMAG_20269</name>
</gene>
<protein>
    <submittedName>
        <fullName evidence="2">Uncharacterized protein</fullName>
    </submittedName>
</protein>
<proteinExistence type="predicted"/>
<keyword evidence="1" id="KW-0472">Membrane</keyword>
<dbReference type="EMBL" id="GG745369">
    <property type="protein sequence ID" value="KNE70983.1"/>
    <property type="molecule type" value="Genomic_DNA"/>
</dbReference>
<feature type="transmembrane region" description="Helical" evidence="1">
    <location>
        <begin position="46"/>
        <end position="67"/>
    </location>
</feature>
<reference evidence="3" key="2">
    <citation type="submission" date="2009-11" db="EMBL/GenBank/DDBJ databases">
        <title>The Genome Sequence of Allomyces macrogynus strain ATCC 38327.</title>
        <authorList>
            <consortium name="The Broad Institute Genome Sequencing Platform"/>
            <person name="Russ C."/>
            <person name="Cuomo C."/>
            <person name="Shea T."/>
            <person name="Young S.K."/>
            <person name="Zeng Q."/>
            <person name="Koehrsen M."/>
            <person name="Haas B."/>
            <person name="Borodovsky M."/>
            <person name="Guigo R."/>
            <person name="Alvarado L."/>
            <person name="Berlin A."/>
            <person name="Borenstein D."/>
            <person name="Chen Z."/>
            <person name="Engels R."/>
            <person name="Freedman E."/>
            <person name="Gellesch M."/>
            <person name="Goldberg J."/>
            <person name="Griggs A."/>
            <person name="Gujja S."/>
            <person name="Heiman D."/>
            <person name="Hepburn T."/>
            <person name="Howarth C."/>
            <person name="Jen D."/>
            <person name="Larson L."/>
            <person name="Lewis B."/>
            <person name="Mehta T."/>
            <person name="Park D."/>
            <person name="Pearson M."/>
            <person name="Roberts A."/>
            <person name="Saif S."/>
            <person name="Shenoy N."/>
            <person name="Sisk P."/>
            <person name="Stolte C."/>
            <person name="Sykes S."/>
            <person name="Walk T."/>
            <person name="White J."/>
            <person name="Yandava C."/>
            <person name="Burger G."/>
            <person name="Gray M.W."/>
            <person name="Holland P.W.H."/>
            <person name="King N."/>
            <person name="Lang F.B.F."/>
            <person name="Roger A.J."/>
            <person name="Ruiz-Trillo I."/>
            <person name="Lander E."/>
            <person name="Nusbaum C."/>
        </authorList>
    </citation>
    <scope>NUCLEOTIDE SEQUENCE [LARGE SCALE GENOMIC DNA]</scope>
    <source>
        <strain evidence="3">ATCC 38327</strain>
    </source>
</reference>
<reference evidence="2 3" key="1">
    <citation type="submission" date="2009-11" db="EMBL/GenBank/DDBJ databases">
        <title>Annotation of Allomyces macrogynus ATCC 38327.</title>
        <authorList>
            <consortium name="The Broad Institute Genome Sequencing Platform"/>
            <person name="Russ C."/>
            <person name="Cuomo C."/>
            <person name="Burger G."/>
            <person name="Gray M.W."/>
            <person name="Holland P.W.H."/>
            <person name="King N."/>
            <person name="Lang F.B.F."/>
            <person name="Roger A.J."/>
            <person name="Ruiz-Trillo I."/>
            <person name="Young S.K."/>
            <person name="Zeng Q."/>
            <person name="Gargeya S."/>
            <person name="Fitzgerald M."/>
            <person name="Haas B."/>
            <person name="Abouelleil A."/>
            <person name="Alvarado L."/>
            <person name="Arachchi H.M."/>
            <person name="Berlin A."/>
            <person name="Chapman S.B."/>
            <person name="Gearin G."/>
            <person name="Goldberg J."/>
            <person name="Griggs A."/>
            <person name="Gujja S."/>
            <person name="Hansen M."/>
            <person name="Heiman D."/>
            <person name="Howarth C."/>
            <person name="Larimer J."/>
            <person name="Lui A."/>
            <person name="MacDonald P.J.P."/>
            <person name="McCowen C."/>
            <person name="Montmayeur A."/>
            <person name="Murphy C."/>
            <person name="Neiman D."/>
            <person name="Pearson M."/>
            <person name="Priest M."/>
            <person name="Roberts A."/>
            <person name="Saif S."/>
            <person name="Shea T."/>
            <person name="Sisk P."/>
            <person name="Stolte C."/>
            <person name="Sykes S."/>
            <person name="Wortman J."/>
            <person name="Nusbaum C."/>
            <person name="Birren B."/>
        </authorList>
    </citation>
    <scope>NUCLEOTIDE SEQUENCE [LARGE SCALE GENOMIC DNA]</scope>
    <source>
        <strain evidence="2 3">ATCC 38327</strain>
    </source>
</reference>
<evidence type="ECO:0000256" key="1">
    <source>
        <dbReference type="SAM" id="Phobius"/>
    </source>
</evidence>